<dbReference type="Proteomes" id="UP000807306">
    <property type="component" value="Unassembled WGS sequence"/>
</dbReference>
<reference evidence="1" key="1">
    <citation type="submission" date="2020-11" db="EMBL/GenBank/DDBJ databases">
        <authorList>
            <consortium name="DOE Joint Genome Institute"/>
            <person name="Ahrendt S."/>
            <person name="Riley R."/>
            <person name="Andreopoulos W."/>
            <person name="Labutti K."/>
            <person name="Pangilinan J."/>
            <person name="Ruiz-Duenas F.J."/>
            <person name="Barrasa J.M."/>
            <person name="Sanchez-Garcia M."/>
            <person name="Camarero S."/>
            <person name="Miyauchi S."/>
            <person name="Serrano A."/>
            <person name="Linde D."/>
            <person name="Babiker R."/>
            <person name="Drula E."/>
            <person name="Ayuso-Fernandez I."/>
            <person name="Pacheco R."/>
            <person name="Padilla G."/>
            <person name="Ferreira P."/>
            <person name="Barriuso J."/>
            <person name="Kellner H."/>
            <person name="Castanera R."/>
            <person name="Alfaro M."/>
            <person name="Ramirez L."/>
            <person name="Pisabarro A.G."/>
            <person name="Kuo A."/>
            <person name="Tritt A."/>
            <person name="Lipzen A."/>
            <person name="He G."/>
            <person name="Yan M."/>
            <person name="Ng V."/>
            <person name="Cullen D."/>
            <person name="Martin F."/>
            <person name="Rosso M.-N."/>
            <person name="Henrissat B."/>
            <person name="Hibbett D."/>
            <person name="Martinez A.T."/>
            <person name="Grigoriev I.V."/>
        </authorList>
    </citation>
    <scope>NUCLEOTIDE SEQUENCE</scope>
    <source>
        <strain evidence="1">CBS 506.95</strain>
    </source>
</reference>
<keyword evidence="3" id="KW-1185">Reference proteome</keyword>
<evidence type="ECO:0000313" key="3">
    <source>
        <dbReference type="Proteomes" id="UP000807306"/>
    </source>
</evidence>
<dbReference type="EMBL" id="MU157883">
    <property type="protein sequence ID" value="KAF9525536.1"/>
    <property type="molecule type" value="Genomic_DNA"/>
</dbReference>
<protein>
    <submittedName>
        <fullName evidence="1">Uncharacterized protein</fullName>
    </submittedName>
</protein>
<organism evidence="1 3">
    <name type="scientific">Crepidotus variabilis</name>
    <dbReference type="NCBI Taxonomy" id="179855"/>
    <lineage>
        <taxon>Eukaryota</taxon>
        <taxon>Fungi</taxon>
        <taxon>Dikarya</taxon>
        <taxon>Basidiomycota</taxon>
        <taxon>Agaricomycotina</taxon>
        <taxon>Agaricomycetes</taxon>
        <taxon>Agaricomycetidae</taxon>
        <taxon>Agaricales</taxon>
        <taxon>Agaricineae</taxon>
        <taxon>Crepidotaceae</taxon>
        <taxon>Crepidotus</taxon>
    </lineage>
</organism>
<accession>A0A9P6JIY2</accession>
<proteinExistence type="predicted"/>
<name>A0A9P6JIY2_9AGAR</name>
<comment type="caution">
    <text evidence="1">The sequence shown here is derived from an EMBL/GenBank/DDBJ whole genome shotgun (WGS) entry which is preliminary data.</text>
</comment>
<evidence type="ECO:0000313" key="2">
    <source>
        <dbReference type="EMBL" id="KAF9525536.1"/>
    </source>
</evidence>
<gene>
    <name evidence="2" type="ORF">CPB83DRAFT_859436</name>
    <name evidence="1" type="ORF">CPB83DRAFT_864280</name>
</gene>
<dbReference type="AlphaFoldDB" id="A0A9P6JIY2"/>
<evidence type="ECO:0000313" key="1">
    <source>
        <dbReference type="EMBL" id="KAF9522543.1"/>
    </source>
</evidence>
<sequence length="57" mass="6287">MSGLDFKIGIHEPAAMLNDNDSNLVGYGRLISSPVAPKRNCKMSFFSTFVIFDCLAF</sequence>
<dbReference type="EMBL" id="MU157941">
    <property type="protein sequence ID" value="KAF9522543.1"/>
    <property type="molecule type" value="Genomic_DNA"/>
</dbReference>